<evidence type="ECO:0000256" key="2">
    <source>
        <dbReference type="ARBA" id="ARBA00023015"/>
    </source>
</evidence>
<dbReference type="InterPro" id="IPR036388">
    <property type="entry name" value="WH-like_DNA-bd_sf"/>
</dbReference>
<evidence type="ECO:0000256" key="3">
    <source>
        <dbReference type="ARBA" id="ARBA00023125"/>
    </source>
</evidence>
<gene>
    <name evidence="5" type="ORF">GRI41_06420</name>
</gene>
<evidence type="ECO:0000313" key="5">
    <source>
        <dbReference type="EMBL" id="MXO90449.1"/>
    </source>
</evidence>
<name>A0A844ZY97_9SPHN</name>
<dbReference type="PIRSF" id="PIRSF019455">
    <property type="entry name" value="CopR_AtkY"/>
    <property type="match status" value="1"/>
</dbReference>
<reference evidence="5 6" key="1">
    <citation type="submission" date="2019-12" db="EMBL/GenBank/DDBJ databases">
        <title>Genomic-based taxomic classification of the family Erythrobacteraceae.</title>
        <authorList>
            <person name="Xu L."/>
        </authorList>
    </citation>
    <scope>NUCLEOTIDE SEQUENCE [LARGE SCALE GENOMIC DNA]</scope>
    <source>
        <strain evidence="5 6">KCTC 52763</strain>
    </source>
</reference>
<dbReference type="InterPro" id="IPR005650">
    <property type="entry name" value="BlaI_family"/>
</dbReference>
<dbReference type="GO" id="GO:0003677">
    <property type="term" value="F:DNA binding"/>
    <property type="evidence" value="ECO:0007669"/>
    <property type="project" value="UniProtKB-KW"/>
</dbReference>
<keyword evidence="4" id="KW-0804">Transcription</keyword>
<keyword evidence="3" id="KW-0238">DNA-binding</keyword>
<dbReference type="Gene3D" id="1.10.10.10">
    <property type="entry name" value="Winged helix-like DNA-binding domain superfamily/Winged helix DNA-binding domain"/>
    <property type="match status" value="1"/>
</dbReference>
<dbReference type="SUPFAM" id="SSF46785">
    <property type="entry name" value="Winged helix' DNA-binding domain"/>
    <property type="match status" value="1"/>
</dbReference>
<proteinExistence type="inferred from homology"/>
<dbReference type="Gene3D" id="1.10.4040.10">
    <property type="entry name" value="Penicillinase repressor domain"/>
    <property type="match status" value="1"/>
</dbReference>
<dbReference type="Proteomes" id="UP000442714">
    <property type="component" value="Unassembled WGS sequence"/>
</dbReference>
<dbReference type="Pfam" id="PF03965">
    <property type="entry name" value="Penicillinase_R"/>
    <property type="match status" value="1"/>
</dbReference>
<accession>A0A844ZY97</accession>
<protein>
    <submittedName>
        <fullName evidence="5">CopY family transcriptional repressor</fullName>
    </submittedName>
</protein>
<dbReference type="RefSeq" id="WP_160603908.1">
    <property type="nucleotide sequence ID" value="NZ_WTYX01000001.1"/>
</dbReference>
<dbReference type="InterPro" id="IPR036390">
    <property type="entry name" value="WH_DNA-bd_sf"/>
</dbReference>
<dbReference type="GO" id="GO:0045892">
    <property type="term" value="P:negative regulation of DNA-templated transcription"/>
    <property type="evidence" value="ECO:0007669"/>
    <property type="project" value="InterPro"/>
</dbReference>
<keyword evidence="6" id="KW-1185">Reference proteome</keyword>
<dbReference type="EMBL" id="WTYX01000001">
    <property type="protein sequence ID" value="MXO90449.1"/>
    <property type="molecule type" value="Genomic_DNA"/>
</dbReference>
<evidence type="ECO:0000256" key="1">
    <source>
        <dbReference type="ARBA" id="ARBA00011046"/>
    </source>
</evidence>
<evidence type="ECO:0000313" key="6">
    <source>
        <dbReference type="Proteomes" id="UP000442714"/>
    </source>
</evidence>
<comment type="caution">
    <text evidence="5">The sequence shown here is derived from an EMBL/GenBank/DDBJ whole genome shotgun (WGS) entry which is preliminary data.</text>
</comment>
<organism evidence="5 6">
    <name type="scientific">Pontixanthobacter aquaemixtae</name>
    <dbReference type="NCBI Taxonomy" id="1958940"/>
    <lineage>
        <taxon>Bacteria</taxon>
        <taxon>Pseudomonadati</taxon>
        <taxon>Pseudomonadota</taxon>
        <taxon>Alphaproteobacteria</taxon>
        <taxon>Sphingomonadales</taxon>
        <taxon>Erythrobacteraceae</taxon>
        <taxon>Pontixanthobacter</taxon>
    </lineage>
</organism>
<keyword evidence="2" id="KW-0805">Transcription regulation</keyword>
<evidence type="ECO:0000256" key="4">
    <source>
        <dbReference type="ARBA" id="ARBA00023163"/>
    </source>
</evidence>
<dbReference type="OrthoDB" id="279010at2"/>
<dbReference type="AlphaFoldDB" id="A0A844ZY97"/>
<comment type="similarity">
    <text evidence="1">Belongs to the BlaI transcriptional regulatory family.</text>
</comment>
<sequence length="129" mass="14434">MSGSNPEKPERISDAEHAVMEALWKRSPLTASEVCDEVCEQRDWSLATVKTLLSRLVAKKAIATQPDGRRFLYSPLLERADYTGSESRRLVDRLFGGRAAPLFAQLAEAEALTEDDLAEMEALLKELRK</sequence>